<feature type="region of interest" description="Disordered" evidence="8">
    <location>
        <begin position="1"/>
        <end position="25"/>
    </location>
</feature>
<dbReference type="CDD" id="cd06185">
    <property type="entry name" value="PDR_like"/>
    <property type="match status" value="1"/>
</dbReference>
<dbReference type="Proteomes" id="UP000053260">
    <property type="component" value="Unassembled WGS sequence"/>
</dbReference>
<keyword evidence="4" id="KW-0479">Metal-binding</keyword>
<dbReference type="InterPro" id="IPR006058">
    <property type="entry name" value="2Fe2S_fd_BS"/>
</dbReference>
<reference evidence="11 12" key="1">
    <citation type="submission" date="2015-10" db="EMBL/GenBank/DDBJ databases">
        <title>Draft genome sequence of Streptomyces sp. RV15, isolated from a marine sponge.</title>
        <authorList>
            <person name="Ruckert C."/>
            <person name="Abdelmohsen U.R."/>
            <person name="Winkler A."/>
            <person name="Hentschel U."/>
            <person name="Kalinowski J."/>
            <person name="Kampfer P."/>
            <person name="Glaeser S."/>
        </authorList>
    </citation>
    <scope>NUCLEOTIDE SEQUENCE [LARGE SCALE GENOMIC DNA]</scope>
    <source>
        <strain evidence="11 12">RV15</strain>
    </source>
</reference>
<dbReference type="InterPro" id="IPR001041">
    <property type="entry name" value="2Fe-2S_ferredoxin-type"/>
</dbReference>
<feature type="domain" description="FAD-binding FR-type" evidence="10">
    <location>
        <begin position="22"/>
        <end position="124"/>
    </location>
</feature>
<keyword evidence="3" id="KW-0001">2Fe-2S</keyword>
<dbReference type="InterPro" id="IPR036010">
    <property type="entry name" value="2Fe-2S_ferredoxin-like_sf"/>
</dbReference>
<dbReference type="GO" id="GO:0016491">
    <property type="term" value="F:oxidoreductase activity"/>
    <property type="evidence" value="ECO:0007669"/>
    <property type="project" value="UniProtKB-KW"/>
</dbReference>
<dbReference type="STRING" id="909626.AQJ91_48040"/>
<dbReference type="PANTHER" id="PTHR47354">
    <property type="entry name" value="NADH OXIDOREDUCTASE HCR"/>
    <property type="match status" value="1"/>
</dbReference>
<dbReference type="Gene3D" id="2.40.30.10">
    <property type="entry name" value="Translation factors"/>
    <property type="match status" value="1"/>
</dbReference>
<dbReference type="Gene3D" id="3.10.20.30">
    <property type="match status" value="1"/>
</dbReference>
<dbReference type="SUPFAM" id="SSF54292">
    <property type="entry name" value="2Fe-2S ferredoxin-like"/>
    <property type="match status" value="1"/>
</dbReference>
<evidence type="ECO:0000313" key="11">
    <source>
        <dbReference type="EMBL" id="KUO11609.1"/>
    </source>
</evidence>
<dbReference type="EMBL" id="LMXB01000181">
    <property type="protein sequence ID" value="KUO11609.1"/>
    <property type="molecule type" value="Genomic_DNA"/>
</dbReference>
<organism evidence="11 12">
    <name type="scientific">Streptomyces dysideae</name>
    <dbReference type="NCBI Taxonomy" id="909626"/>
    <lineage>
        <taxon>Bacteria</taxon>
        <taxon>Bacillati</taxon>
        <taxon>Actinomycetota</taxon>
        <taxon>Actinomycetes</taxon>
        <taxon>Kitasatosporales</taxon>
        <taxon>Streptomycetaceae</taxon>
        <taxon>Streptomyces</taxon>
    </lineage>
</organism>
<comment type="cofactor">
    <cofactor evidence="1">
        <name>FAD</name>
        <dbReference type="ChEBI" id="CHEBI:57692"/>
    </cofactor>
</comment>
<protein>
    <submittedName>
        <fullName evidence="11">Ferredoxin</fullName>
    </submittedName>
</protein>
<dbReference type="InterPro" id="IPR017938">
    <property type="entry name" value="Riboflavin_synthase-like_b-brl"/>
</dbReference>
<dbReference type="SUPFAM" id="SSF63380">
    <property type="entry name" value="Riboflavin synthase domain-like"/>
    <property type="match status" value="1"/>
</dbReference>
<dbReference type="InterPro" id="IPR012675">
    <property type="entry name" value="Beta-grasp_dom_sf"/>
</dbReference>
<dbReference type="AlphaFoldDB" id="A0A101UJ37"/>
<dbReference type="PROSITE" id="PS51384">
    <property type="entry name" value="FAD_FR"/>
    <property type="match status" value="1"/>
</dbReference>
<evidence type="ECO:0000259" key="9">
    <source>
        <dbReference type="PROSITE" id="PS51085"/>
    </source>
</evidence>
<evidence type="ECO:0000256" key="5">
    <source>
        <dbReference type="ARBA" id="ARBA00023002"/>
    </source>
</evidence>
<dbReference type="InterPro" id="IPR017927">
    <property type="entry name" value="FAD-bd_FR_type"/>
</dbReference>
<keyword evidence="5" id="KW-0560">Oxidoreductase</keyword>
<keyword evidence="2" id="KW-0285">Flavoprotein</keyword>
<dbReference type="Pfam" id="PF00111">
    <property type="entry name" value="Fer2"/>
    <property type="match status" value="1"/>
</dbReference>
<evidence type="ECO:0000259" key="10">
    <source>
        <dbReference type="PROSITE" id="PS51384"/>
    </source>
</evidence>
<evidence type="ECO:0000256" key="3">
    <source>
        <dbReference type="ARBA" id="ARBA00022714"/>
    </source>
</evidence>
<name>A0A101UJ37_9ACTN</name>
<dbReference type="PANTHER" id="PTHR47354:SF1">
    <property type="entry name" value="CARNITINE MONOOXYGENASE REDUCTASE SUBUNIT"/>
    <property type="match status" value="1"/>
</dbReference>
<comment type="caution">
    <text evidence="11">The sequence shown here is derived from an EMBL/GenBank/DDBJ whole genome shotgun (WGS) entry which is preliminary data.</text>
</comment>
<sequence length="335" mass="35739">MVGTSAVADAGSGVGPGRSAPRNAATLTVSAKEDVAEGVVSLTLIHPSGARLPDWTPGSHIDLALPEGTTRQYSLCGDRWDAYTYRIAVLREPAGGGGSAYVHDRLRPGDRVGVGGPRNHFPLVPSEKYLFIVGGIGITPLLPMVRQAELLGADWQLLYGGRTRSSMAFREELTAAYGERVHIVPQDEFGLLDLAAWLGTPRPDTKAYCCGPAPLLAAAEAACASWPPYALRVERFTAGEQAAPVRDTAFEVELRRTGRFVTVTPDLSVLEAVRRAGADVLSSCEQGTCGTCLTPVLEGQPDHRDSVLADHERAANDCMFLCVSRSCGERLVLDL</sequence>
<evidence type="ECO:0000256" key="6">
    <source>
        <dbReference type="ARBA" id="ARBA00023004"/>
    </source>
</evidence>
<keyword evidence="12" id="KW-1185">Reference proteome</keyword>
<feature type="domain" description="2Fe-2S ferredoxin-type" evidence="9">
    <location>
        <begin position="250"/>
        <end position="335"/>
    </location>
</feature>
<evidence type="ECO:0000256" key="1">
    <source>
        <dbReference type="ARBA" id="ARBA00001974"/>
    </source>
</evidence>
<dbReference type="RefSeq" id="WP_067036692.1">
    <property type="nucleotide sequence ID" value="NZ_KQ949164.1"/>
</dbReference>
<dbReference type="GO" id="GO:0051537">
    <property type="term" value="F:2 iron, 2 sulfur cluster binding"/>
    <property type="evidence" value="ECO:0007669"/>
    <property type="project" value="UniProtKB-KW"/>
</dbReference>
<dbReference type="GO" id="GO:0046872">
    <property type="term" value="F:metal ion binding"/>
    <property type="evidence" value="ECO:0007669"/>
    <property type="project" value="UniProtKB-KW"/>
</dbReference>
<keyword evidence="7" id="KW-0411">Iron-sulfur</keyword>
<evidence type="ECO:0000256" key="2">
    <source>
        <dbReference type="ARBA" id="ARBA00022630"/>
    </source>
</evidence>
<evidence type="ECO:0000313" key="12">
    <source>
        <dbReference type="Proteomes" id="UP000053260"/>
    </source>
</evidence>
<accession>A0A101UJ37</accession>
<dbReference type="PROSITE" id="PS51085">
    <property type="entry name" value="2FE2S_FER_2"/>
    <property type="match status" value="1"/>
</dbReference>
<dbReference type="PRINTS" id="PR00409">
    <property type="entry name" value="PHDIOXRDTASE"/>
</dbReference>
<dbReference type="SUPFAM" id="SSF52343">
    <property type="entry name" value="Ferredoxin reductase-like, C-terminal NADP-linked domain"/>
    <property type="match status" value="1"/>
</dbReference>
<dbReference type="InterPro" id="IPR050415">
    <property type="entry name" value="MRET"/>
</dbReference>
<dbReference type="InterPro" id="IPR039261">
    <property type="entry name" value="FNR_nucleotide-bd"/>
</dbReference>
<gene>
    <name evidence="11" type="ORF">AQJ91_48040</name>
</gene>
<dbReference type="Gene3D" id="3.40.50.80">
    <property type="entry name" value="Nucleotide-binding domain of ferredoxin-NADP reductase (FNR) module"/>
    <property type="match status" value="1"/>
</dbReference>
<dbReference type="CDD" id="cd00207">
    <property type="entry name" value="fer2"/>
    <property type="match status" value="1"/>
</dbReference>
<keyword evidence="6" id="KW-0408">Iron</keyword>
<evidence type="ECO:0000256" key="4">
    <source>
        <dbReference type="ARBA" id="ARBA00022723"/>
    </source>
</evidence>
<evidence type="ECO:0000256" key="8">
    <source>
        <dbReference type="SAM" id="MobiDB-lite"/>
    </source>
</evidence>
<dbReference type="OrthoDB" id="502624at2"/>
<evidence type="ECO:0000256" key="7">
    <source>
        <dbReference type="ARBA" id="ARBA00023014"/>
    </source>
</evidence>
<dbReference type="PROSITE" id="PS00197">
    <property type="entry name" value="2FE2S_FER_1"/>
    <property type="match status" value="1"/>
</dbReference>
<proteinExistence type="predicted"/>